<dbReference type="InterPro" id="IPR017907">
    <property type="entry name" value="Znf_RING_CS"/>
</dbReference>
<dbReference type="PROSITE" id="PS50089">
    <property type="entry name" value="ZF_RING_2"/>
    <property type="match status" value="1"/>
</dbReference>
<organism evidence="6 7">
    <name type="scientific">Caenorhabditis japonica</name>
    <dbReference type="NCBI Taxonomy" id="281687"/>
    <lineage>
        <taxon>Eukaryota</taxon>
        <taxon>Metazoa</taxon>
        <taxon>Ecdysozoa</taxon>
        <taxon>Nematoda</taxon>
        <taxon>Chromadorea</taxon>
        <taxon>Rhabditida</taxon>
        <taxon>Rhabditina</taxon>
        <taxon>Rhabditomorpha</taxon>
        <taxon>Rhabditoidea</taxon>
        <taxon>Rhabditidae</taxon>
        <taxon>Peloderinae</taxon>
        <taxon>Caenorhabditis</taxon>
    </lineage>
</organism>
<dbReference type="Pfam" id="PF15227">
    <property type="entry name" value="zf-C3HC4_4"/>
    <property type="match status" value="1"/>
</dbReference>
<dbReference type="Gene3D" id="3.30.40.10">
    <property type="entry name" value="Zinc/RING finger domain, C3HC4 (zinc finger)"/>
    <property type="match status" value="1"/>
</dbReference>
<evidence type="ECO:0000313" key="6">
    <source>
        <dbReference type="EnsemblMetazoa" id="CJA24749.1"/>
    </source>
</evidence>
<evidence type="ECO:0000256" key="3">
    <source>
        <dbReference type="ARBA" id="ARBA00022833"/>
    </source>
</evidence>
<dbReference type="SUPFAM" id="SSF57850">
    <property type="entry name" value="RING/U-box"/>
    <property type="match status" value="1"/>
</dbReference>
<accession>A0A8R1E927</accession>
<dbReference type="AlphaFoldDB" id="A0A8R1E927"/>
<keyword evidence="1" id="KW-0479">Metal-binding</keyword>
<dbReference type="GO" id="GO:0008270">
    <property type="term" value="F:zinc ion binding"/>
    <property type="evidence" value="ECO:0007669"/>
    <property type="project" value="UniProtKB-KW"/>
</dbReference>
<dbReference type="Proteomes" id="UP000005237">
    <property type="component" value="Unassembled WGS sequence"/>
</dbReference>
<name>A0A8R1E927_CAEJA</name>
<dbReference type="PROSITE" id="PS00518">
    <property type="entry name" value="ZF_RING_1"/>
    <property type="match status" value="1"/>
</dbReference>
<reference evidence="6" key="2">
    <citation type="submission" date="2022-06" db="UniProtKB">
        <authorList>
            <consortium name="EnsemblMetazoa"/>
        </authorList>
    </citation>
    <scope>IDENTIFICATION</scope>
    <source>
        <strain evidence="6">DF5081</strain>
    </source>
</reference>
<protein>
    <submittedName>
        <fullName evidence="6">RING-type domain-containing protein</fullName>
    </submittedName>
</protein>
<sequence>MLTCGHTVCQTCITRLATENNGGNFLCPTCRTRIAFGSQKKNYKLEEALTIVKKLRERPLAVVPSNPVKCRTCAKIDGEAEFSKCIVLFIIITNFTACSYAYSA</sequence>
<dbReference type="EnsemblMetazoa" id="CJA24749.1">
    <property type="protein sequence ID" value="CJA24749.1"/>
    <property type="gene ID" value="WBGene00180321"/>
</dbReference>
<evidence type="ECO:0000256" key="4">
    <source>
        <dbReference type="PROSITE-ProRule" id="PRU00175"/>
    </source>
</evidence>
<evidence type="ECO:0000259" key="5">
    <source>
        <dbReference type="PROSITE" id="PS50089"/>
    </source>
</evidence>
<evidence type="ECO:0000256" key="1">
    <source>
        <dbReference type="ARBA" id="ARBA00022723"/>
    </source>
</evidence>
<evidence type="ECO:0000313" key="7">
    <source>
        <dbReference type="Proteomes" id="UP000005237"/>
    </source>
</evidence>
<feature type="domain" description="RING-type" evidence="5">
    <location>
        <begin position="1"/>
        <end position="31"/>
    </location>
</feature>
<proteinExistence type="predicted"/>
<evidence type="ECO:0000256" key="2">
    <source>
        <dbReference type="ARBA" id="ARBA00022771"/>
    </source>
</evidence>
<dbReference type="InterPro" id="IPR001841">
    <property type="entry name" value="Znf_RING"/>
</dbReference>
<keyword evidence="2 4" id="KW-0863">Zinc-finger</keyword>
<keyword evidence="7" id="KW-1185">Reference proteome</keyword>
<dbReference type="InterPro" id="IPR013083">
    <property type="entry name" value="Znf_RING/FYVE/PHD"/>
</dbReference>
<keyword evidence="3" id="KW-0862">Zinc</keyword>
<reference evidence="7" key="1">
    <citation type="submission" date="2010-08" db="EMBL/GenBank/DDBJ databases">
        <authorList>
            <consortium name="Caenorhabditis japonica Sequencing Consortium"/>
            <person name="Wilson R.K."/>
        </authorList>
    </citation>
    <scope>NUCLEOTIDE SEQUENCE [LARGE SCALE GENOMIC DNA]</scope>
    <source>
        <strain evidence="7">DF5081</strain>
    </source>
</reference>